<dbReference type="Proteomes" id="UP000095286">
    <property type="component" value="Unplaced"/>
</dbReference>
<organism evidence="1 2">
    <name type="scientific">Rhabditophanes sp. KR3021</name>
    <dbReference type="NCBI Taxonomy" id="114890"/>
    <lineage>
        <taxon>Eukaryota</taxon>
        <taxon>Metazoa</taxon>
        <taxon>Ecdysozoa</taxon>
        <taxon>Nematoda</taxon>
        <taxon>Chromadorea</taxon>
        <taxon>Rhabditida</taxon>
        <taxon>Tylenchina</taxon>
        <taxon>Panagrolaimomorpha</taxon>
        <taxon>Strongyloidoidea</taxon>
        <taxon>Alloionematidae</taxon>
        <taxon>Rhabditophanes</taxon>
    </lineage>
</organism>
<sequence length="443" mass="51088">MADDLGFNDLDWKDTRLFTPNLRRLAFSKNSVQFHNSYVSQLCTATRSAFMTGRYPFKVGTQEGVLLHMEPAGISPEFRFLPEHLKRLNYRSYIVGKWHLGYCNKMYLPTNRGFESFSGFYGPQMGYFNHSIDYYRKKQVIRGLDLFHENGNGQSIPLFSKNNIYSTDLFLQETLNVLNHHNPKDPFFHFLSFQSVHPPLQAEPHLMKYCRAFDNDLSRKTYCAMLLSMDLAIGKLIAYLKIKGFYDNTIIIFSSDNGGAVRFGASNYPLRGEKDSLWEGGTRTNTFLHSPQFIKKFTIRKELFHVVDWHATILGIAGADLDFYADGINQWPSILFSKNSNFNRKSFVYNIGKKHSAIRVGSFKLLFEGNPYVPIKYGKVWLFNIDKDPKETRDLSKFNRGLVTLLMSKLDAYIKEAVPSIRKSLSFRGHPKFYNGSYSSGFC</sequence>
<protein>
    <submittedName>
        <fullName evidence="2">Sulfatase domain-containing protein</fullName>
    </submittedName>
</protein>
<dbReference type="WBParaSite" id="RSKR_0000682100.1">
    <property type="protein sequence ID" value="RSKR_0000682100.1"/>
    <property type="gene ID" value="RSKR_0000682100"/>
</dbReference>
<reference evidence="2" key="1">
    <citation type="submission" date="2016-11" db="UniProtKB">
        <authorList>
            <consortium name="WormBaseParasite"/>
        </authorList>
    </citation>
    <scope>IDENTIFICATION</scope>
    <source>
        <strain evidence="2">KR3021</strain>
    </source>
</reference>
<evidence type="ECO:0000313" key="2">
    <source>
        <dbReference type="WBParaSite" id="RSKR_0000682100.1"/>
    </source>
</evidence>
<proteinExistence type="predicted"/>
<accession>A0AC35U1U8</accession>
<evidence type="ECO:0000313" key="1">
    <source>
        <dbReference type="Proteomes" id="UP000095286"/>
    </source>
</evidence>
<name>A0AC35U1U8_9BILA</name>